<protein>
    <recommendedName>
        <fullName evidence="1">Metallo-beta-lactamase domain-containing protein</fullName>
    </recommendedName>
</protein>
<dbReference type="SUPFAM" id="SSF56281">
    <property type="entry name" value="Metallo-hydrolase/oxidoreductase"/>
    <property type="match status" value="1"/>
</dbReference>
<organism evidence="2 3">
    <name type="scientific">Candidatus Lokiarchaeum ossiferum</name>
    <dbReference type="NCBI Taxonomy" id="2951803"/>
    <lineage>
        <taxon>Archaea</taxon>
        <taxon>Promethearchaeati</taxon>
        <taxon>Promethearchaeota</taxon>
        <taxon>Promethearchaeia</taxon>
        <taxon>Promethearchaeales</taxon>
        <taxon>Promethearchaeaceae</taxon>
        <taxon>Candidatus Lokiarchaeum</taxon>
    </lineage>
</organism>
<dbReference type="Gene3D" id="3.60.15.10">
    <property type="entry name" value="Ribonuclease Z/Hydroxyacylglutathione hydrolase-like"/>
    <property type="match status" value="1"/>
</dbReference>
<name>A0ABY6HTN2_9ARCH</name>
<dbReference type="PANTHER" id="PTHR42951:SF4">
    <property type="entry name" value="ACYL-COENZYME A THIOESTERASE MBLAC2"/>
    <property type="match status" value="1"/>
</dbReference>
<dbReference type="PANTHER" id="PTHR42951">
    <property type="entry name" value="METALLO-BETA-LACTAMASE DOMAIN-CONTAINING"/>
    <property type="match status" value="1"/>
</dbReference>
<feature type="domain" description="Metallo-beta-lactamase" evidence="1">
    <location>
        <begin position="38"/>
        <end position="259"/>
    </location>
</feature>
<evidence type="ECO:0000313" key="2">
    <source>
        <dbReference type="EMBL" id="UYP46869.1"/>
    </source>
</evidence>
<evidence type="ECO:0000313" key="3">
    <source>
        <dbReference type="Proteomes" id="UP001208689"/>
    </source>
</evidence>
<dbReference type="InterPro" id="IPR050855">
    <property type="entry name" value="NDM-1-like"/>
</dbReference>
<dbReference type="Proteomes" id="UP001208689">
    <property type="component" value="Chromosome"/>
</dbReference>
<accession>A0ABY6HTN2</accession>
<dbReference type="InterPro" id="IPR001279">
    <property type="entry name" value="Metallo-B-lactamas"/>
</dbReference>
<sequence length="286" mass="32309">MKLKTGITSMEFNSPYFTISEIAKGIYATQTKPNMYAGANGGFIDLGEQTLLIDTGMIQGATKDLLRACLKFSGRYPFMVVSTHFHTDHVLGNSFIPISIPILGSNHTVNQIQTYTHNNLTKWRIESAKERNEDCKQLQNENDPNKRQKLKSDLAFLDMIDAKDYQLRTPDWILEGTLIIHGKDFNVEICNVGEAHTKEDIIVKIRNQGVLFAGDITFANLNDLNLETAMMPFSTNPQKLINLLQQLQREGFQTIISGHGEIQDAQLLQANIDFIYNNILCNQKKV</sequence>
<gene>
    <name evidence="2" type="ORF">NEF87_003154</name>
</gene>
<dbReference type="InterPro" id="IPR036866">
    <property type="entry name" value="RibonucZ/Hydroxyglut_hydro"/>
</dbReference>
<proteinExistence type="predicted"/>
<evidence type="ECO:0000259" key="1">
    <source>
        <dbReference type="SMART" id="SM00849"/>
    </source>
</evidence>
<dbReference type="SMART" id="SM00849">
    <property type="entry name" value="Lactamase_B"/>
    <property type="match status" value="1"/>
</dbReference>
<dbReference type="EMBL" id="CP104013">
    <property type="protein sequence ID" value="UYP46869.1"/>
    <property type="molecule type" value="Genomic_DNA"/>
</dbReference>
<reference evidence="2" key="1">
    <citation type="submission" date="2022-09" db="EMBL/GenBank/DDBJ databases">
        <title>Actin cytoskeleton and complex cell architecture in an #Asgard archaeon.</title>
        <authorList>
            <person name="Ponce Toledo R.I."/>
            <person name="Schleper C."/>
            <person name="Rodrigues Oliveira T."/>
            <person name="Wollweber F."/>
            <person name="Xu J."/>
            <person name="Rittmann S."/>
            <person name="Klingl A."/>
            <person name="Pilhofer M."/>
        </authorList>
    </citation>
    <scope>NUCLEOTIDE SEQUENCE</scope>
    <source>
        <strain evidence="2">B-35</strain>
    </source>
</reference>
<keyword evidence="3" id="KW-1185">Reference proteome</keyword>